<evidence type="ECO:0000256" key="1">
    <source>
        <dbReference type="SAM" id="SignalP"/>
    </source>
</evidence>
<proteinExistence type="predicted"/>
<reference evidence="2" key="1">
    <citation type="submission" date="2024-05" db="EMBL/GenBank/DDBJ databases">
        <title>Pontimicrobium maritimus sp. nov., isolated form sea water.</title>
        <authorList>
            <person name="Muhammad N."/>
            <person name="Vuong T.Q."/>
            <person name="Han H.L."/>
            <person name="Kim S.-G."/>
        </authorList>
    </citation>
    <scope>NUCLEOTIDE SEQUENCE</scope>
    <source>
        <strain evidence="2">SW4</strain>
    </source>
</reference>
<dbReference type="AlphaFoldDB" id="A0AAU7BQI1"/>
<keyword evidence="1" id="KW-0732">Signal</keyword>
<dbReference type="RefSeq" id="WP_347922491.1">
    <property type="nucleotide sequence ID" value="NZ_CP157199.1"/>
</dbReference>
<evidence type="ECO:0000313" key="2">
    <source>
        <dbReference type="EMBL" id="XBG60307.1"/>
    </source>
</evidence>
<evidence type="ECO:0008006" key="3">
    <source>
        <dbReference type="Google" id="ProtNLM"/>
    </source>
</evidence>
<gene>
    <name evidence="2" type="ORF">ABGB03_10615</name>
</gene>
<name>A0AAU7BQI1_9FLAO</name>
<organism evidence="2">
    <name type="scientific">Pontimicrobium sp. SW4</name>
    <dbReference type="NCBI Taxonomy" id="3153519"/>
    <lineage>
        <taxon>Bacteria</taxon>
        <taxon>Pseudomonadati</taxon>
        <taxon>Bacteroidota</taxon>
        <taxon>Flavobacteriia</taxon>
        <taxon>Flavobacteriales</taxon>
        <taxon>Flavobacteriaceae</taxon>
        <taxon>Pontimicrobium</taxon>
    </lineage>
</organism>
<feature type="chain" id="PRO_5043380528" description="Peptidase S74 domain-containing protein" evidence="1">
    <location>
        <begin position="20"/>
        <end position="467"/>
    </location>
</feature>
<accession>A0AAU7BQI1</accession>
<dbReference type="EMBL" id="CP157199">
    <property type="protein sequence ID" value="XBG60307.1"/>
    <property type="molecule type" value="Genomic_DNA"/>
</dbReference>
<feature type="signal peptide" evidence="1">
    <location>
        <begin position="1"/>
        <end position="19"/>
    </location>
</feature>
<sequence>MKKQILLLVALCLSMYSFSQVISNEAFSLSNSFGDLQMRRYVDGDLVFKRALVPSATLLNINYAGDFTSGVKIHGLKLVVDGNVGIGTANPGALFDIHSTKTYDHWLSRMNTNGNNWSGFWETSDNIRLLLRDTDGNIDVDLRPNGSSFINGGNLGIGITSPTAKLEINDDAATGNGLVIAGGGSGGTLAEFKRDIGATGSSLKIHASSNDPTLTFTNNTTNIFSIGVDGGSYKISDNATLGTNDRFVVNSNGNIGIGVETASSILDVKTINYGSNQEGGINLSSYYNNINRWTTQVGLKSTSGGSPRFAITTKQRDASNVEYANTEAISIPLNSGNVGIGTTTPDSKLTVKGNIHAEEVKVDLSVPGPDYVFNADYDLTSLETLQNYITKNKHLPNIPSAKEMEANGIELGVMNMKLLEKIEELTLYTLEQEEKLKNQMQINSSLNKRLIRLEQLLLNKAETTKKD</sequence>
<protein>
    <recommendedName>
        <fullName evidence="3">Peptidase S74 domain-containing protein</fullName>
    </recommendedName>
</protein>